<dbReference type="Proteomes" id="UP000586095">
    <property type="component" value="Unassembled WGS sequence"/>
</dbReference>
<dbReference type="InterPro" id="IPR035959">
    <property type="entry name" value="RutC-like_sf"/>
</dbReference>
<proteinExistence type="inferred from homology"/>
<accession>A0A852RHS0</accession>
<dbReference type="NCBIfam" id="TIGR00004">
    <property type="entry name" value="Rid family detoxifying hydrolase"/>
    <property type="match status" value="1"/>
</dbReference>
<dbReference type="InterPro" id="IPR006175">
    <property type="entry name" value="YjgF/YER057c/UK114"/>
</dbReference>
<dbReference type="CDD" id="cd00448">
    <property type="entry name" value="YjgF_YER057c_UK114_family"/>
    <property type="match status" value="1"/>
</dbReference>
<sequence>MSLSFISTPHAPAPGGHYSQAAVTDGLVFTAGQVGLDPVTGVTPTDFRAETRQALTNLQSVLEADGLGLDDVVRTMCLLTNISDFAAFNEEYAAAFGDHRPARSTFGIALAGGFRVEVEAIAVRRDG</sequence>
<dbReference type="SUPFAM" id="SSF55298">
    <property type="entry name" value="YjgF-like"/>
    <property type="match status" value="1"/>
</dbReference>
<name>A0A852RHS0_9MICO</name>
<evidence type="ECO:0000313" key="3">
    <source>
        <dbReference type="Proteomes" id="UP000586095"/>
    </source>
</evidence>
<dbReference type="EMBL" id="JACCBD010000001">
    <property type="protein sequence ID" value="NYD27744.1"/>
    <property type="molecule type" value="Genomic_DNA"/>
</dbReference>
<keyword evidence="2" id="KW-0378">Hydrolase</keyword>
<dbReference type="PANTHER" id="PTHR11803:SF58">
    <property type="entry name" value="PROTEIN HMF1-RELATED"/>
    <property type="match status" value="1"/>
</dbReference>
<dbReference type="FunFam" id="3.30.1330.40:FF:000001">
    <property type="entry name" value="L-PSP family endoribonuclease"/>
    <property type="match status" value="1"/>
</dbReference>
<dbReference type="PANTHER" id="PTHR11803">
    <property type="entry name" value="2-IMINOBUTANOATE/2-IMINOPROPANOATE DEAMINASE RIDA"/>
    <property type="match status" value="1"/>
</dbReference>
<keyword evidence="3" id="KW-1185">Reference proteome</keyword>
<comment type="similarity">
    <text evidence="1">Belongs to the RutC family.</text>
</comment>
<dbReference type="Gene3D" id="3.30.1330.40">
    <property type="entry name" value="RutC-like"/>
    <property type="match status" value="1"/>
</dbReference>
<protein>
    <submittedName>
        <fullName evidence="2">2-iminobutanoate/2-iminopropanoate deaminase</fullName>
        <ecNumber evidence="2">3.5.99.10</ecNumber>
    </submittedName>
</protein>
<evidence type="ECO:0000313" key="2">
    <source>
        <dbReference type="EMBL" id="NYD27744.1"/>
    </source>
</evidence>
<dbReference type="EC" id="3.5.99.10" evidence="2"/>
<dbReference type="InterPro" id="IPR006056">
    <property type="entry name" value="RidA"/>
</dbReference>
<dbReference type="Pfam" id="PF01042">
    <property type="entry name" value="Ribonuc_L-PSP"/>
    <property type="match status" value="1"/>
</dbReference>
<gene>
    <name evidence="2" type="ORF">BJ960_002547</name>
</gene>
<organism evidence="2 3">
    <name type="scientific">Leucobacter aridicollis</name>
    <dbReference type="NCBI Taxonomy" id="283878"/>
    <lineage>
        <taxon>Bacteria</taxon>
        <taxon>Bacillati</taxon>
        <taxon>Actinomycetota</taxon>
        <taxon>Actinomycetes</taxon>
        <taxon>Micrococcales</taxon>
        <taxon>Microbacteriaceae</taxon>
        <taxon>Leucobacter</taxon>
    </lineage>
</organism>
<dbReference type="AlphaFoldDB" id="A0A852RHS0"/>
<evidence type="ECO:0000256" key="1">
    <source>
        <dbReference type="ARBA" id="ARBA00010552"/>
    </source>
</evidence>
<dbReference type="RefSeq" id="WP_185987572.1">
    <property type="nucleotide sequence ID" value="NZ_BAAALZ010000001.1"/>
</dbReference>
<comment type="caution">
    <text evidence="2">The sequence shown here is derived from an EMBL/GenBank/DDBJ whole genome shotgun (WGS) entry which is preliminary data.</text>
</comment>
<dbReference type="GO" id="GO:0005829">
    <property type="term" value="C:cytosol"/>
    <property type="evidence" value="ECO:0007669"/>
    <property type="project" value="TreeGrafter"/>
</dbReference>
<dbReference type="GO" id="GO:0120241">
    <property type="term" value="F:2-iminobutanoate/2-iminopropanoate deaminase"/>
    <property type="evidence" value="ECO:0007669"/>
    <property type="project" value="UniProtKB-EC"/>
</dbReference>
<reference evidence="2 3" key="1">
    <citation type="submission" date="2020-07" db="EMBL/GenBank/DDBJ databases">
        <title>Sequencing the genomes of 1000 actinobacteria strains.</title>
        <authorList>
            <person name="Klenk H.-P."/>
        </authorList>
    </citation>
    <scope>NUCLEOTIDE SEQUENCE [LARGE SCALE GENOMIC DNA]</scope>
    <source>
        <strain evidence="2 3">DSM 17380</strain>
    </source>
</reference>